<organism evidence="1 2">
    <name type="scientific">Boeremia exigua</name>
    <dbReference type="NCBI Taxonomy" id="749465"/>
    <lineage>
        <taxon>Eukaryota</taxon>
        <taxon>Fungi</taxon>
        <taxon>Dikarya</taxon>
        <taxon>Ascomycota</taxon>
        <taxon>Pezizomycotina</taxon>
        <taxon>Dothideomycetes</taxon>
        <taxon>Pleosporomycetidae</taxon>
        <taxon>Pleosporales</taxon>
        <taxon>Pleosporineae</taxon>
        <taxon>Didymellaceae</taxon>
        <taxon>Boeremia</taxon>
    </lineage>
</organism>
<evidence type="ECO:0000313" key="1">
    <source>
        <dbReference type="EMBL" id="KAJ8116062.1"/>
    </source>
</evidence>
<sequence length="895" mass="101409">MSRNQAVGMNSCSVVHFADDSALTGRCSSGHTGAIHAAYPTLHCEPPARFLTRIFTALRPKAAALPALWIACLNLRMSHAQTPNSYPEVVRNQPQSASMSASSQYYRSANPHSHYQAFQSSSHDQAYSNYLGTWQDTHNAEYPGPSSVPLLQYPQAGLSSDFPRPHQPPAPQAWTTGYAQSSVQQWSTPVNNRVNEQSFESRLSGSYSIVEGGASVQHRTPNVARPYPHQHHQQTSTAEHEPPLTSPDDSFRDTERFTALRITSESPATPVDPPFANHGRRVLSIPHPTHHAVAEPNTDQTHDVLQASSTAAWGTASTLAPAEHQHYVSHPGVLAGEPSSIQSEQWSTTGTAGVVPAAPFYGHIQPQPQQWPLVPAAPNQRVFELESSQVEPSSDSYVQSSQRSGTKKKVAKVPSSYVERQEKMKVSKRRGPLQEKQREKTHTMRKTKRICVRCRFYKSGCDEGDPCQKCSKIEGHARSFREPCYREHLEDTSIIRRCNGREQQEEAEFLGYDWKPGSQLWEMEIMWNLPGYGRIPNAQPMRVAFRPYSPRRGPLDTATSVWTTKEGDVRAIEQPAYAVYDTANLVTAFERYFSSLQPAIEAWIFDRIQNDDIATQTYREVFRMRSVHGSRALDLAMRLQCLSVVSQGYGTVWSDNIPGIQEYDYRHLGRSDYEAYDRNSRDRPLPGAITHQMDVAAVKYLRKLEKLFVKELASLIFKPKIKPWYELFLTFYVVFWNLEYINQGAKGYMKAKNGTLIEHSVNNVVSNQVKKWEFAFPVLLYHWRCTLRGYLPFKLARDNPEELRERGHIDAEGFAYVTEIARIFDRHSPATAYWVLCNPPFVCKRLDHSAVQRSWSLASSKPGHKITPAQKERFTVRFPYVEQDCQTPGTFHQIP</sequence>
<evidence type="ECO:0000313" key="2">
    <source>
        <dbReference type="Proteomes" id="UP001153331"/>
    </source>
</evidence>
<dbReference type="EMBL" id="JAPHNI010000110">
    <property type="protein sequence ID" value="KAJ8116062.1"/>
    <property type="molecule type" value="Genomic_DNA"/>
</dbReference>
<name>A0ACC2ILJ7_9PLEO</name>
<dbReference type="Proteomes" id="UP001153331">
    <property type="component" value="Unassembled WGS sequence"/>
</dbReference>
<accession>A0ACC2ILJ7</accession>
<comment type="caution">
    <text evidence="1">The sequence shown here is derived from an EMBL/GenBank/DDBJ whole genome shotgun (WGS) entry which is preliminary data.</text>
</comment>
<gene>
    <name evidence="1" type="ORF">OPT61_g2432</name>
</gene>
<keyword evidence="2" id="KW-1185">Reference proteome</keyword>
<proteinExistence type="predicted"/>
<reference evidence="1" key="1">
    <citation type="submission" date="2022-11" db="EMBL/GenBank/DDBJ databases">
        <title>Genome Sequence of Boeremia exigua.</title>
        <authorList>
            <person name="Buettner E."/>
        </authorList>
    </citation>
    <scope>NUCLEOTIDE SEQUENCE</scope>
    <source>
        <strain evidence="1">CU02</strain>
    </source>
</reference>
<protein>
    <submittedName>
        <fullName evidence="1">Uncharacterized protein</fullName>
    </submittedName>
</protein>